<dbReference type="EMBL" id="BBLT01000011">
    <property type="protein sequence ID" value="GAL87140.1"/>
    <property type="molecule type" value="Genomic_DNA"/>
</dbReference>
<protein>
    <submittedName>
        <fullName evidence="2">Uncharacterized protein</fullName>
    </submittedName>
</protein>
<dbReference type="AlphaFoldDB" id="A0A098LJJ3"/>
<keyword evidence="3" id="KW-1185">Reference proteome</keyword>
<evidence type="ECO:0000313" key="3">
    <source>
        <dbReference type="Proteomes" id="UP000030185"/>
    </source>
</evidence>
<reference evidence="2 3" key="1">
    <citation type="submission" date="2014-09" db="EMBL/GenBank/DDBJ databases">
        <title>Sporocytophaga myxococcoides PG-01 genome sequencing.</title>
        <authorList>
            <person name="Liu L."/>
            <person name="Gao P.J."/>
            <person name="Chen G.J."/>
            <person name="Wang L.S."/>
        </authorList>
    </citation>
    <scope>NUCLEOTIDE SEQUENCE [LARGE SCALE GENOMIC DNA]</scope>
    <source>
        <strain evidence="2 3">PG-01</strain>
    </source>
</reference>
<sequence>MKERIIFKQGMSIKLIYTINALVLAGFKIGLWEIFNFITALDSFDYSLMRKMTKLNNEIHY</sequence>
<comment type="caution">
    <text evidence="2">The sequence shown here is derived from an EMBL/GenBank/DDBJ whole genome shotgun (WGS) entry which is preliminary data.</text>
</comment>
<keyword evidence="1" id="KW-1133">Transmembrane helix</keyword>
<organism evidence="2 3">
    <name type="scientific">Sporocytophaga myxococcoides</name>
    <dbReference type="NCBI Taxonomy" id="153721"/>
    <lineage>
        <taxon>Bacteria</taxon>
        <taxon>Pseudomonadati</taxon>
        <taxon>Bacteroidota</taxon>
        <taxon>Cytophagia</taxon>
        <taxon>Cytophagales</taxon>
        <taxon>Cytophagaceae</taxon>
        <taxon>Sporocytophaga</taxon>
    </lineage>
</organism>
<dbReference type="Proteomes" id="UP000030185">
    <property type="component" value="Unassembled WGS sequence"/>
</dbReference>
<name>A0A098LJJ3_9BACT</name>
<gene>
    <name evidence="2" type="ORF">MYP_4370</name>
</gene>
<keyword evidence="1" id="KW-0812">Transmembrane</keyword>
<evidence type="ECO:0000256" key="1">
    <source>
        <dbReference type="SAM" id="Phobius"/>
    </source>
</evidence>
<feature type="transmembrane region" description="Helical" evidence="1">
    <location>
        <begin position="21"/>
        <end position="41"/>
    </location>
</feature>
<accession>A0A098LJJ3</accession>
<evidence type="ECO:0000313" key="2">
    <source>
        <dbReference type="EMBL" id="GAL87140.1"/>
    </source>
</evidence>
<proteinExistence type="predicted"/>
<keyword evidence="1" id="KW-0472">Membrane</keyword>